<proteinExistence type="predicted"/>
<sequence>MKTIEEATQSSIDLSECIELLDNVIDPMDASSLVLAAPVLKQLANNRQFLIQRFNSDVKNYIDSDYGGNFYSPHSFLLSPASKSFFIRANIWVPTGSNSGATAKYEERLLAYNRPHDHNFSFATIGYFGPGYETLLYEHDFEKTLGHIKERVSLKYTGRATLTQGRIMIYEARKDVHTQLPPSDLSVSLNVVINRDDETQLDQFYFDVDSCEITEYSDTVPSKRVSLLRIARELGNNDTAELLLQIAKQHPCRRTQLQALLSATAVDQSTMSDARRIASHSNNALVRSFLDTPYEVYNAAVDLDHLFKNA</sequence>
<accession>A0ABS8Y4I0</accession>
<reference evidence="1 2" key="1">
    <citation type="submission" date="2021-12" db="EMBL/GenBank/DDBJ databases">
        <title>Genome seq of P8.</title>
        <authorList>
            <person name="Seo T."/>
        </authorList>
    </citation>
    <scope>NUCLEOTIDE SEQUENCE [LARGE SCALE GENOMIC DNA]</scope>
    <source>
        <strain evidence="1 2">P8</strain>
    </source>
</reference>
<dbReference type="EMBL" id="JAJTWU010000022">
    <property type="protein sequence ID" value="MCE4558237.1"/>
    <property type="molecule type" value="Genomic_DNA"/>
</dbReference>
<evidence type="ECO:0000313" key="2">
    <source>
        <dbReference type="Proteomes" id="UP001200741"/>
    </source>
</evidence>
<gene>
    <name evidence="1" type="ORF">LXT13_28080</name>
</gene>
<comment type="caution">
    <text evidence="1">The sequence shown here is derived from an EMBL/GenBank/DDBJ whole genome shotgun (WGS) entry which is preliminary data.</text>
</comment>
<evidence type="ECO:0008006" key="3">
    <source>
        <dbReference type="Google" id="ProtNLM"/>
    </source>
</evidence>
<protein>
    <recommendedName>
        <fullName evidence="3">Transposase</fullName>
    </recommendedName>
</protein>
<dbReference type="RefSeq" id="WP_233375722.1">
    <property type="nucleotide sequence ID" value="NZ_JAJTWU010000022.1"/>
</dbReference>
<dbReference type="Proteomes" id="UP001200741">
    <property type="component" value="Unassembled WGS sequence"/>
</dbReference>
<evidence type="ECO:0000313" key="1">
    <source>
        <dbReference type="EMBL" id="MCE4558237.1"/>
    </source>
</evidence>
<organism evidence="1 2">
    <name type="scientific">Pelomonas cellulosilytica</name>
    <dbReference type="NCBI Taxonomy" id="2906762"/>
    <lineage>
        <taxon>Bacteria</taxon>
        <taxon>Pseudomonadati</taxon>
        <taxon>Pseudomonadota</taxon>
        <taxon>Betaproteobacteria</taxon>
        <taxon>Burkholderiales</taxon>
        <taxon>Sphaerotilaceae</taxon>
        <taxon>Roseateles</taxon>
    </lineage>
</organism>
<keyword evidence="2" id="KW-1185">Reference proteome</keyword>
<name>A0ABS8Y4I0_9BURK</name>